<sequence length="133" mass="13011">MDYGPAPDPRDAAAPPPGSAACEGRSRGGSARRGRRSATTLFAVALPVVASAVLLRTLPPASGSDVPPAVPRPPAVTGSSAPSPGDEGAYRPRSSSGAKVQGSQGGAGTSGDGSLPEDGERPHAPRSAPVPTP</sequence>
<gene>
    <name evidence="2" type="ORF">AGRA3207_001572</name>
</gene>
<dbReference type="RefSeq" id="WP_231333902.1">
    <property type="nucleotide sequence ID" value="NZ_CP059572.1"/>
</dbReference>
<protein>
    <recommendedName>
        <fullName evidence="4">Serine/threonine protein kinase</fullName>
    </recommendedName>
</protein>
<name>A0ABX8QSR8_9ACTN</name>
<proteinExistence type="predicted"/>
<organism evidence="2 3">
    <name type="scientific">Actinomadura graeca</name>
    <dbReference type="NCBI Taxonomy" id="2750812"/>
    <lineage>
        <taxon>Bacteria</taxon>
        <taxon>Bacillati</taxon>
        <taxon>Actinomycetota</taxon>
        <taxon>Actinomycetes</taxon>
        <taxon>Streptosporangiales</taxon>
        <taxon>Thermomonosporaceae</taxon>
        <taxon>Actinomadura</taxon>
    </lineage>
</organism>
<feature type="region of interest" description="Disordered" evidence="1">
    <location>
        <begin position="1"/>
        <end position="36"/>
    </location>
</feature>
<feature type="region of interest" description="Disordered" evidence="1">
    <location>
        <begin position="58"/>
        <end position="133"/>
    </location>
</feature>
<evidence type="ECO:0000313" key="2">
    <source>
        <dbReference type="EMBL" id="QXJ20797.1"/>
    </source>
</evidence>
<dbReference type="EMBL" id="CP059572">
    <property type="protein sequence ID" value="QXJ20797.1"/>
    <property type="molecule type" value="Genomic_DNA"/>
</dbReference>
<evidence type="ECO:0000313" key="3">
    <source>
        <dbReference type="Proteomes" id="UP001049518"/>
    </source>
</evidence>
<reference evidence="2" key="1">
    <citation type="submission" date="2020-07" db="EMBL/GenBank/DDBJ databases">
        <authorList>
            <person name="Tarantini F.S."/>
            <person name="Hong K.W."/>
            <person name="Chan K.G."/>
        </authorList>
    </citation>
    <scope>NUCLEOTIDE SEQUENCE</scope>
    <source>
        <strain evidence="2">32-07</strain>
    </source>
</reference>
<evidence type="ECO:0008006" key="4">
    <source>
        <dbReference type="Google" id="ProtNLM"/>
    </source>
</evidence>
<keyword evidence="3" id="KW-1185">Reference proteome</keyword>
<evidence type="ECO:0000256" key="1">
    <source>
        <dbReference type="SAM" id="MobiDB-lite"/>
    </source>
</evidence>
<accession>A0ABX8QSR8</accession>
<dbReference type="Proteomes" id="UP001049518">
    <property type="component" value="Chromosome"/>
</dbReference>